<proteinExistence type="predicted"/>
<dbReference type="SMART" id="SM00360">
    <property type="entry name" value="RRM"/>
    <property type="match status" value="1"/>
</dbReference>
<feature type="compositionally biased region" description="Basic residues" evidence="5">
    <location>
        <begin position="1"/>
        <end position="21"/>
    </location>
</feature>
<dbReference type="GO" id="GO:0003723">
    <property type="term" value="F:RNA binding"/>
    <property type="evidence" value="ECO:0007669"/>
    <property type="project" value="UniProtKB-UniRule"/>
</dbReference>
<evidence type="ECO:0000256" key="5">
    <source>
        <dbReference type="SAM" id="MobiDB-lite"/>
    </source>
</evidence>
<dbReference type="GeneID" id="27691022"/>
<dbReference type="PANTHER" id="PTHR46754">
    <property type="entry name" value="MKI67 FHA DOMAIN-INTERACTING NUCLEOLAR PHOSPHOPROTEIN"/>
    <property type="match status" value="1"/>
</dbReference>
<keyword evidence="8" id="KW-1185">Reference proteome</keyword>
<dbReference type="InterPro" id="IPR012677">
    <property type="entry name" value="Nucleotide-bd_a/b_plait_sf"/>
</dbReference>
<dbReference type="InterPro" id="IPR000504">
    <property type="entry name" value="RRM_dom"/>
</dbReference>
<dbReference type="CDD" id="cd12307">
    <property type="entry name" value="RRM_NIFK_like"/>
    <property type="match status" value="1"/>
</dbReference>
<dbReference type="Proteomes" id="UP000053201">
    <property type="component" value="Unassembled WGS sequence"/>
</dbReference>
<evidence type="ECO:0000313" key="7">
    <source>
        <dbReference type="EMBL" id="KNC97020.1"/>
    </source>
</evidence>
<dbReference type="RefSeq" id="XP_016605060.1">
    <property type="nucleotide sequence ID" value="XM_016755986.1"/>
</dbReference>
<gene>
    <name evidence="7" type="ORF">SPPG_07834</name>
</gene>
<dbReference type="GO" id="GO:0005730">
    <property type="term" value="C:nucleolus"/>
    <property type="evidence" value="ECO:0007669"/>
    <property type="project" value="UniProtKB-SubCell"/>
</dbReference>
<dbReference type="InterPro" id="IPR035979">
    <property type="entry name" value="RBD_domain_sf"/>
</dbReference>
<name>A0A0L0H691_SPIPD</name>
<evidence type="ECO:0000313" key="8">
    <source>
        <dbReference type="Proteomes" id="UP000053201"/>
    </source>
</evidence>
<reference evidence="7 8" key="1">
    <citation type="submission" date="2009-08" db="EMBL/GenBank/DDBJ databases">
        <title>The Genome Sequence of Spizellomyces punctatus strain DAOM BR117.</title>
        <authorList>
            <consortium name="The Broad Institute Genome Sequencing Platform"/>
            <person name="Russ C."/>
            <person name="Cuomo C."/>
            <person name="Shea T."/>
            <person name="Young S.K."/>
            <person name="Zeng Q."/>
            <person name="Koehrsen M."/>
            <person name="Haas B."/>
            <person name="Borodovsky M."/>
            <person name="Guigo R."/>
            <person name="Alvarado L."/>
            <person name="Berlin A."/>
            <person name="Bochicchio J."/>
            <person name="Borenstein D."/>
            <person name="Chapman S."/>
            <person name="Chen Z."/>
            <person name="Engels R."/>
            <person name="Freedman E."/>
            <person name="Gellesch M."/>
            <person name="Goldberg J."/>
            <person name="Griggs A."/>
            <person name="Gujja S."/>
            <person name="Heiman D."/>
            <person name="Hepburn T."/>
            <person name="Howarth C."/>
            <person name="Jen D."/>
            <person name="Larson L."/>
            <person name="Lewis B."/>
            <person name="Mehta T."/>
            <person name="Park D."/>
            <person name="Pearson M."/>
            <person name="Roberts A."/>
            <person name="Saif S."/>
            <person name="Shenoy N."/>
            <person name="Sisk P."/>
            <person name="Stolte C."/>
            <person name="Sykes S."/>
            <person name="Thomson T."/>
            <person name="Walk T."/>
            <person name="White J."/>
            <person name="Yandava C."/>
            <person name="Burger G."/>
            <person name="Gray M.W."/>
            <person name="Holland P.W.H."/>
            <person name="King N."/>
            <person name="Lang F.B.F."/>
            <person name="Roger A.J."/>
            <person name="Ruiz-Trillo I."/>
            <person name="Lander E."/>
            <person name="Nusbaum C."/>
        </authorList>
    </citation>
    <scope>NUCLEOTIDE SEQUENCE [LARGE SCALE GENOMIC DNA]</scope>
    <source>
        <strain evidence="7 8">DAOM BR117</strain>
    </source>
</reference>
<feature type="domain" description="RRM" evidence="6">
    <location>
        <begin position="130"/>
        <end position="208"/>
    </location>
</feature>
<sequence>MSGHKKRRAEAKSGVGKKTKTGKGSQPGEEYIEAVGETIPIDPVSGEDSQEEREGITASEAASENETENIVIEENTDSNDSSDDDASTAESSDDEFKTNRPLVLLSPEDKEALMERTRKGKDTTATSKPGVVFLGRIPHGFYEKEMKAYFSQFGDVKRLRLSRNKKTGKSKHYAFIEFSSEDTAKIVAETMDNYLLFNHLLRCKFVPEDGVHPETWKGADKKFKVIPRAKLQREKHNKSPSKKTHDRQVKSLLEKESNKRARLQALGIDYDFPGYSHNTAGRTTSS</sequence>
<evidence type="ECO:0000256" key="2">
    <source>
        <dbReference type="ARBA" id="ARBA00022884"/>
    </source>
</evidence>
<dbReference type="Gene3D" id="3.30.70.330">
    <property type="match status" value="1"/>
</dbReference>
<dbReference type="FunCoup" id="A0A0L0H691">
    <property type="interactions" value="594"/>
</dbReference>
<feature type="region of interest" description="Disordered" evidence="5">
    <location>
        <begin position="229"/>
        <end position="258"/>
    </location>
</feature>
<dbReference type="EMBL" id="KQ257466">
    <property type="protein sequence ID" value="KNC97020.1"/>
    <property type="molecule type" value="Genomic_DNA"/>
</dbReference>
<evidence type="ECO:0000256" key="3">
    <source>
        <dbReference type="ARBA" id="ARBA00023242"/>
    </source>
</evidence>
<dbReference type="SUPFAM" id="SSF54928">
    <property type="entry name" value="RNA-binding domain, RBD"/>
    <property type="match status" value="1"/>
</dbReference>
<keyword evidence="3" id="KW-0539">Nucleus</keyword>
<dbReference type="PROSITE" id="PS50102">
    <property type="entry name" value="RRM"/>
    <property type="match status" value="1"/>
</dbReference>
<dbReference type="eggNOG" id="KOG4208">
    <property type="taxonomic scope" value="Eukaryota"/>
</dbReference>
<feature type="compositionally biased region" description="Low complexity" evidence="5">
    <location>
        <begin position="56"/>
        <end position="73"/>
    </location>
</feature>
<feature type="compositionally biased region" description="Acidic residues" evidence="5">
    <location>
        <begin position="74"/>
        <end position="93"/>
    </location>
</feature>
<dbReference type="OMA" id="FYEKQMK"/>
<feature type="compositionally biased region" description="Basic and acidic residues" evidence="5">
    <location>
        <begin position="246"/>
        <end position="258"/>
    </location>
</feature>
<protein>
    <recommendedName>
        <fullName evidence="6">RRM domain-containing protein</fullName>
    </recommendedName>
</protein>
<dbReference type="AlphaFoldDB" id="A0A0L0H691"/>
<dbReference type="OrthoDB" id="21467at2759"/>
<dbReference type="STRING" id="645134.A0A0L0H691"/>
<comment type="subcellular location">
    <subcellularLocation>
        <location evidence="1">Nucleus</location>
        <location evidence="1">Nucleolus</location>
    </subcellularLocation>
</comment>
<evidence type="ECO:0000259" key="6">
    <source>
        <dbReference type="PROSITE" id="PS50102"/>
    </source>
</evidence>
<feature type="region of interest" description="Disordered" evidence="5">
    <location>
        <begin position="1"/>
        <end position="110"/>
    </location>
</feature>
<dbReference type="Pfam" id="PF00076">
    <property type="entry name" value="RRM_1"/>
    <property type="match status" value="1"/>
</dbReference>
<dbReference type="VEuPathDB" id="FungiDB:SPPG_07834"/>
<dbReference type="InParanoid" id="A0A0L0H691"/>
<accession>A0A0L0H691</accession>
<feature type="compositionally biased region" description="Basic residues" evidence="5">
    <location>
        <begin position="233"/>
        <end position="245"/>
    </location>
</feature>
<keyword evidence="2 4" id="KW-0694">RNA-binding</keyword>
<evidence type="ECO:0000256" key="1">
    <source>
        <dbReference type="ARBA" id="ARBA00004604"/>
    </source>
</evidence>
<evidence type="ECO:0000256" key="4">
    <source>
        <dbReference type="PROSITE-ProRule" id="PRU00176"/>
    </source>
</evidence>
<organism evidence="7 8">
    <name type="scientific">Spizellomyces punctatus (strain DAOM BR117)</name>
    <dbReference type="NCBI Taxonomy" id="645134"/>
    <lineage>
        <taxon>Eukaryota</taxon>
        <taxon>Fungi</taxon>
        <taxon>Fungi incertae sedis</taxon>
        <taxon>Chytridiomycota</taxon>
        <taxon>Chytridiomycota incertae sedis</taxon>
        <taxon>Chytridiomycetes</taxon>
        <taxon>Spizellomycetales</taxon>
        <taxon>Spizellomycetaceae</taxon>
        <taxon>Spizellomyces</taxon>
    </lineage>
</organism>